<dbReference type="Proteomes" id="UP000295361">
    <property type="component" value="Unassembled WGS sequence"/>
</dbReference>
<organism evidence="2 3">
    <name type="scientific">Roseateles toxinivorans</name>
    <dbReference type="NCBI Taxonomy" id="270368"/>
    <lineage>
        <taxon>Bacteria</taxon>
        <taxon>Pseudomonadati</taxon>
        <taxon>Pseudomonadota</taxon>
        <taxon>Betaproteobacteria</taxon>
        <taxon>Burkholderiales</taxon>
        <taxon>Sphaerotilaceae</taxon>
        <taxon>Roseateles</taxon>
    </lineage>
</organism>
<dbReference type="InParanoid" id="A0A4R6QDY8"/>
<gene>
    <name evidence="2" type="ORF">DES47_11526</name>
</gene>
<reference evidence="2 3" key="1">
    <citation type="submission" date="2019-03" db="EMBL/GenBank/DDBJ databases">
        <title>Genomic Encyclopedia of Type Strains, Phase IV (KMG-IV): sequencing the most valuable type-strain genomes for metagenomic binning, comparative biology and taxonomic classification.</title>
        <authorList>
            <person name="Goeker M."/>
        </authorList>
    </citation>
    <scope>NUCLEOTIDE SEQUENCE [LARGE SCALE GENOMIC DNA]</scope>
    <source>
        <strain evidence="2 3">DSM 16998</strain>
    </source>
</reference>
<proteinExistence type="predicted"/>
<dbReference type="Pfam" id="PF11306">
    <property type="entry name" value="DUF3108"/>
    <property type="match status" value="1"/>
</dbReference>
<evidence type="ECO:0000313" key="3">
    <source>
        <dbReference type="Proteomes" id="UP000295361"/>
    </source>
</evidence>
<protein>
    <submittedName>
        <fullName evidence="2">Uncharacterized protein DUF3108</fullName>
    </submittedName>
</protein>
<evidence type="ECO:0000256" key="1">
    <source>
        <dbReference type="SAM" id="Phobius"/>
    </source>
</evidence>
<dbReference type="EMBL" id="SNXS01000015">
    <property type="protein sequence ID" value="TDP60605.1"/>
    <property type="molecule type" value="Genomic_DNA"/>
</dbReference>
<accession>A0A4R6QDY8</accession>
<keyword evidence="1" id="KW-1133">Transmembrane helix</keyword>
<evidence type="ECO:0000313" key="2">
    <source>
        <dbReference type="EMBL" id="TDP60605.1"/>
    </source>
</evidence>
<dbReference type="RefSeq" id="WP_166652196.1">
    <property type="nucleotide sequence ID" value="NZ_SNXS01000015.1"/>
</dbReference>
<keyword evidence="3" id="KW-1185">Reference proteome</keyword>
<sequence length="320" mass="34652">MTWLTPSPLSAVSPRRRRVWLGAGVLALALHGVLLTVLRAPDERTASSAAAVVAVQVAPRPLAVPRPEPAVATAPPPPRPVRPQVQAPAAPIEAAATIAQAALGHATRFAPAALLSYELRHGTALGQALLSWRPSPEGYEARLERWLDDRPLPGWASHGGIDRAGLAPLRQSDERGGRARRATNFQREAGKISFSSSSLELPLPAGAQDRLSWMLQLAAMVAADPLAFAPGESVLLPVAARQGQLQTWRFVVQASQTLDLPVGRVESAVFLQRLPEGPYEPQIDIWLDPQRHFLPVRLRWSRDNSEQALEMSLNKEPTTP</sequence>
<comment type="caution">
    <text evidence="2">The sequence shown here is derived from an EMBL/GenBank/DDBJ whole genome shotgun (WGS) entry which is preliminary data.</text>
</comment>
<keyword evidence="1" id="KW-0472">Membrane</keyword>
<feature type="transmembrane region" description="Helical" evidence="1">
    <location>
        <begin position="20"/>
        <end position="38"/>
    </location>
</feature>
<dbReference type="AlphaFoldDB" id="A0A4R6QDY8"/>
<dbReference type="InterPro" id="IPR021457">
    <property type="entry name" value="DUF3108"/>
</dbReference>
<name>A0A4R6QDY8_9BURK</name>
<keyword evidence="1" id="KW-0812">Transmembrane</keyword>